<dbReference type="GO" id="GO:0009401">
    <property type="term" value="P:phosphoenolpyruvate-dependent sugar phosphotransferase system"/>
    <property type="evidence" value="ECO:0007669"/>
    <property type="project" value="UniProtKB-KW"/>
</dbReference>
<keyword evidence="2" id="KW-0963">Cytoplasm</keyword>
<accession>A0A268H9U3</accession>
<dbReference type="PANTHER" id="PTHR33705:SF2">
    <property type="entry name" value="PHOSPHOCARRIER PROTEIN NPR"/>
    <property type="match status" value="1"/>
</dbReference>
<dbReference type="EMBL" id="NPBH01000070">
    <property type="protein sequence ID" value="PAE06645.1"/>
    <property type="molecule type" value="Genomic_DNA"/>
</dbReference>
<dbReference type="PANTHER" id="PTHR33705">
    <property type="entry name" value="PHOSPHOCARRIER PROTEIN HPR"/>
    <property type="match status" value="1"/>
</dbReference>
<gene>
    <name evidence="5" type="ORF">CHI12_15160</name>
</gene>
<protein>
    <recommendedName>
        <fullName evidence="4">HPr domain-containing protein</fullName>
    </recommendedName>
</protein>
<dbReference type="InterPro" id="IPR050399">
    <property type="entry name" value="HPr"/>
</dbReference>
<dbReference type="GO" id="GO:0005737">
    <property type="term" value="C:cytoplasm"/>
    <property type="evidence" value="ECO:0007669"/>
    <property type="project" value="UniProtKB-SubCell"/>
</dbReference>
<dbReference type="Proteomes" id="UP000216475">
    <property type="component" value="Unassembled WGS sequence"/>
</dbReference>
<comment type="subcellular location">
    <subcellularLocation>
        <location evidence="1">Cytoplasm</location>
    </subcellularLocation>
</comment>
<dbReference type="AlphaFoldDB" id="A0A268H9U3"/>
<dbReference type="InterPro" id="IPR035895">
    <property type="entry name" value="HPr-like_sf"/>
</dbReference>
<dbReference type="SUPFAM" id="SSF55594">
    <property type="entry name" value="HPr-like"/>
    <property type="match status" value="1"/>
</dbReference>
<dbReference type="PROSITE" id="PS51350">
    <property type="entry name" value="PTS_HPR_DOM"/>
    <property type="match status" value="1"/>
</dbReference>
<dbReference type="Pfam" id="PF00381">
    <property type="entry name" value="PTS-HPr"/>
    <property type="match status" value="1"/>
</dbReference>
<proteinExistence type="predicted"/>
<evidence type="ECO:0000256" key="3">
    <source>
        <dbReference type="ARBA" id="ARBA00022683"/>
    </source>
</evidence>
<sequence length="97" mass="10790">MLEKNFYVTIETGFAQYAARLVSIAGNFSSSINILYKGESVDLKKAPECIMQVMNLGINKHSSFTVKVHGTDEAQAIDEITDHLMSLNTMHAIVNKR</sequence>
<organism evidence="5 6">
    <name type="scientific">Terribacillus saccharophilus</name>
    <dbReference type="NCBI Taxonomy" id="361277"/>
    <lineage>
        <taxon>Bacteria</taxon>
        <taxon>Bacillati</taxon>
        <taxon>Bacillota</taxon>
        <taxon>Bacilli</taxon>
        <taxon>Bacillales</taxon>
        <taxon>Bacillaceae</taxon>
        <taxon>Terribacillus</taxon>
    </lineage>
</organism>
<keyword evidence="3" id="KW-0598">Phosphotransferase system</keyword>
<evidence type="ECO:0000313" key="6">
    <source>
        <dbReference type="Proteomes" id="UP000216475"/>
    </source>
</evidence>
<feature type="domain" description="HPr" evidence="4">
    <location>
        <begin position="1"/>
        <end position="97"/>
    </location>
</feature>
<evidence type="ECO:0000259" key="4">
    <source>
        <dbReference type="PROSITE" id="PS51350"/>
    </source>
</evidence>
<evidence type="ECO:0000313" key="5">
    <source>
        <dbReference type="EMBL" id="PAE06645.1"/>
    </source>
</evidence>
<reference evidence="5 6" key="1">
    <citation type="submission" date="2017-07" db="EMBL/GenBank/DDBJ databases">
        <title>Isolation and whole genome analysis of endospore-forming bacteria from heroin.</title>
        <authorList>
            <person name="Kalinowski J."/>
            <person name="Ahrens B."/>
            <person name="Al-Dilaimi A."/>
            <person name="Winkler A."/>
            <person name="Wibberg D."/>
            <person name="Schleenbecker U."/>
            <person name="Ruckert C."/>
            <person name="Wolfel R."/>
            <person name="Grass G."/>
        </authorList>
    </citation>
    <scope>NUCLEOTIDE SEQUENCE [LARGE SCALE GENOMIC DNA]</scope>
    <source>
        <strain evidence="5 6">7509</strain>
    </source>
</reference>
<evidence type="ECO:0000256" key="1">
    <source>
        <dbReference type="ARBA" id="ARBA00004496"/>
    </source>
</evidence>
<evidence type="ECO:0000256" key="2">
    <source>
        <dbReference type="ARBA" id="ARBA00022490"/>
    </source>
</evidence>
<dbReference type="Gene3D" id="3.30.1340.10">
    <property type="entry name" value="HPr-like"/>
    <property type="match status" value="1"/>
</dbReference>
<dbReference type="RefSeq" id="WP_095272339.1">
    <property type="nucleotide sequence ID" value="NZ_NPBH01000070.1"/>
</dbReference>
<dbReference type="InterPro" id="IPR000032">
    <property type="entry name" value="HPr-like"/>
</dbReference>
<name>A0A268H9U3_9BACI</name>
<comment type="caution">
    <text evidence="5">The sequence shown here is derived from an EMBL/GenBank/DDBJ whole genome shotgun (WGS) entry which is preliminary data.</text>
</comment>